<dbReference type="PRINTS" id="PR00081">
    <property type="entry name" value="GDHRDH"/>
</dbReference>
<keyword evidence="2" id="KW-0560">Oxidoreductase</keyword>
<evidence type="ECO:0000313" key="3">
    <source>
        <dbReference type="EMBL" id="PGH57058.1"/>
    </source>
</evidence>
<dbReference type="Pfam" id="PF13561">
    <property type="entry name" value="adh_short_C2"/>
    <property type="match status" value="1"/>
</dbReference>
<dbReference type="SUPFAM" id="SSF51735">
    <property type="entry name" value="NAD(P)-binding Rossmann-fold domains"/>
    <property type="match status" value="1"/>
</dbReference>
<organism evidence="3 4">
    <name type="scientific">Azospirillum palustre</name>
    <dbReference type="NCBI Taxonomy" id="2044885"/>
    <lineage>
        <taxon>Bacteria</taxon>
        <taxon>Pseudomonadati</taxon>
        <taxon>Pseudomonadota</taxon>
        <taxon>Alphaproteobacteria</taxon>
        <taxon>Rhodospirillales</taxon>
        <taxon>Azospirillaceae</taxon>
        <taxon>Azospirillum</taxon>
    </lineage>
</organism>
<dbReference type="PANTHER" id="PTHR43477:SF1">
    <property type="entry name" value="DIHYDROANTICAPSIN 7-DEHYDROGENASE"/>
    <property type="match status" value="1"/>
</dbReference>
<gene>
    <name evidence="3" type="ORF">CRT60_11215</name>
</gene>
<evidence type="ECO:0000256" key="2">
    <source>
        <dbReference type="ARBA" id="ARBA00023002"/>
    </source>
</evidence>
<name>A0A2B8BHM6_9PROT</name>
<dbReference type="AlphaFoldDB" id="A0A2B8BHM6"/>
<dbReference type="InterPro" id="IPR051122">
    <property type="entry name" value="SDR_DHRS6-like"/>
</dbReference>
<proteinExistence type="inferred from homology"/>
<dbReference type="Gene3D" id="3.40.50.720">
    <property type="entry name" value="NAD(P)-binding Rossmann-like Domain"/>
    <property type="match status" value="1"/>
</dbReference>
<dbReference type="InterPro" id="IPR002347">
    <property type="entry name" value="SDR_fam"/>
</dbReference>
<dbReference type="Proteomes" id="UP000225379">
    <property type="component" value="Unassembled WGS sequence"/>
</dbReference>
<dbReference type="PRINTS" id="PR00080">
    <property type="entry name" value="SDRFAMILY"/>
</dbReference>
<dbReference type="InterPro" id="IPR036291">
    <property type="entry name" value="NAD(P)-bd_dom_sf"/>
</dbReference>
<keyword evidence="4" id="KW-1185">Reference proteome</keyword>
<sequence length="236" mass="24408">MRESAGMNTENPRRALVTGVSSGIGAAIAERLLQDGWLVEGISRSAPAIDHPNLRFTPADLMEPDSVAKALAGLPPVDALVHAAGVMRVGRLGELAGDDARAMWRQHVEAATQLVEHVAPRMPDGGGRIVLIGSRTAQGAAGRSQYAATKAAMVGLARSWALELAPRGVTVNVVAPGATDTPMLKDPNRTGLPPKLPPIGRFIKPEEVAALTAFLLSDAAAAITGQQILVCGGASL</sequence>
<comment type="caution">
    <text evidence="3">The sequence shown here is derived from an EMBL/GenBank/DDBJ whole genome shotgun (WGS) entry which is preliminary data.</text>
</comment>
<dbReference type="GO" id="GO:0016491">
    <property type="term" value="F:oxidoreductase activity"/>
    <property type="evidence" value="ECO:0007669"/>
    <property type="project" value="UniProtKB-KW"/>
</dbReference>
<evidence type="ECO:0000313" key="4">
    <source>
        <dbReference type="Proteomes" id="UP000225379"/>
    </source>
</evidence>
<reference evidence="4" key="1">
    <citation type="submission" date="2017-10" db="EMBL/GenBank/DDBJ databases">
        <authorList>
            <person name="Kravchenko I.K."/>
            <person name="Grouzdev D.S."/>
        </authorList>
    </citation>
    <scope>NUCLEOTIDE SEQUENCE [LARGE SCALE GENOMIC DNA]</scope>
    <source>
        <strain evidence="4">B2</strain>
    </source>
</reference>
<protein>
    <submittedName>
        <fullName evidence="3">Oxidoreductase</fullName>
    </submittedName>
</protein>
<comment type="similarity">
    <text evidence="1">Belongs to the short-chain dehydrogenases/reductases (SDR) family.</text>
</comment>
<evidence type="ECO:0000256" key="1">
    <source>
        <dbReference type="ARBA" id="ARBA00006484"/>
    </source>
</evidence>
<accession>A0A2B8BHM6</accession>
<dbReference type="CDD" id="cd05233">
    <property type="entry name" value="SDR_c"/>
    <property type="match status" value="1"/>
</dbReference>
<dbReference type="EMBL" id="PDKW01000040">
    <property type="protein sequence ID" value="PGH57058.1"/>
    <property type="molecule type" value="Genomic_DNA"/>
</dbReference>
<dbReference type="PANTHER" id="PTHR43477">
    <property type="entry name" value="DIHYDROANTICAPSIN 7-DEHYDROGENASE"/>
    <property type="match status" value="1"/>
</dbReference>
<dbReference type="OrthoDB" id="9779623at2"/>